<gene>
    <name evidence="2" type="ORF">GGR22_000802</name>
</gene>
<dbReference type="Pfam" id="PF20009">
    <property type="entry name" value="GEVED"/>
    <property type="match status" value="1"/>
</dbReference>
<organism evidence="2 3">
    <name type="scientific">Flavobacterium gossypii</name>
    <dbReference type="NCBI Taxonomy" id="1646119"/>
    <lineage>
        <taxon>Bacteria</taxon>
        <taxon>Pseudomonadati</taxon>
        <taxon>Bacteroidota</taxon>
        <taxon>Flavobacteriia</taxon>
        <taxon>Flavobacteriales</taxon>
        <taxon>Flavobacteriaceae</taxon>
        <taxon>Flavobacterium</taxon>
    </lineage>
</organism>
<dbReference type="EMBL" id="JACJIS010000001">
    <property type="protein sequence ID" value="MBA9072676.1"/>
    <property type="molecule type" value="Genomic_DNA"/>
</dbReference>
<keyword evidence="3" id="KW-1185">Reference proteome</keyword>
<evidence type="ECO:0000313" key="2">
    <source>
        <dbReference type="EMBL" id="MBA9072676.1"/>
    </source>
</evidence>
<name>A0ABR6DLX0_9FLAO</name>
<evidence type="ECO:0000313" key="3">
    <source>
        <dbReference type="Proteomes" id="UP000555003"/>
    </source>
</evidence>
<proteinExistence type="predicted"/>
<dbReference type="RefSeq" id="WP_182492654.1">
    <property type="nucleotide sequence ID" value="NZ_JACJIS010000001.1"/>
</dbReference>
<sequence length="270" mass="29147">MIRKTTLKNQNPLFGKSFFRNLKFVFGIAFCSLGFEAHSQYCEPFLDCTDDDLILNVSLATLTNASTCGGGGYNDFTAMAAPTLTMGTSYPISVTVGDGWSNESVSVWIDYNGNEIFETSEFTYIGTGSGSVVTGNITIQTATAGNKRMRVRVAAVGAVAATGEQACDEEDEYGETEDYTVNIQPLLGIDDVNAANKLVVSKSNGMLNINSAADLIEQVELYDLTGKLIYYKTGINNNVSSLDSSLFANQILVLKVRTADQITHIKKIAN</sequence>
<accession>A0ABR6DLX0</accession>
<dbReference type="InterPro" id="IPR045474">
    <property type="entry name" value="GEVED"/>
</dbReference>
<feature type="domain" description="GEVED" evidence="1">
    <location>
        <begin position="105"/>
        <end position="182"/>
    </location>
</feature>
<reference evidence="2 3" key="1">
    <citation type="submission" date="2020-08" db="EMBL/GenBank/DDBJ databases">
        <title>Genomic Encyclopedia of Type Strains, Phase IV (KMG-IV): sequencing the most valuable type-strain genomes for metagenomic binning, comparative biology and taxonomic classification.</title>
        <authorList>
            <person name="Goeker M."/>
        </authorList>
    </citation>
    <scope>NUCLEOTIDE SEQUENCE [LARGE SCALE GENOMIC DNA]</scope>
    <source>
        <strain evidence="2 3">DSM 100397</strain>
    </source>
</reference>
<dbReference type="Proteomes" id="UP000555003">
    <property type="component" value="Unassembled WGS sequence"/>
</dbReference>
<evidence type="ECO:0000259" key="1">
    <source>
        <dbReference type="Pfam" id="PF20009"/>
    </source>
</evidence>
<protein>
    <recommendedName>
        <fullName evidence="1">GEVED domain-containing protein</fullName>
    </recommendedName>
</protein>
<comment type="caution">
    <text evidence="2">The sequence shown here is derived from an EMBL/GenBank/DDBJ whole genome shotgun (WGS) entry which is preliminary data.</text>
</comment>